<organism evidence="1 2">
    <name type="scientific">Siphonobacter curvatus</name>
    <dbReference type="NCBI Taxonomy" id="2094562"/>
    <lineage>
        <taxon>Bacteria</taxon>
        <taxon>Pseudomonadati</taxon>
        <taxon>Bacteroidota</taxon>
        <taxon>Cytophagia</taxon>
        <taxon>Cytophagales</taxon>
        <taxon>Cytophagaceae</taxon>
        <taxon>Siphonobacter</taxon>
    </lineage>
</organism>
<dbReference type="AlphaFoldDB" id="A0A2S7IQ59"/>
<dbReference type="InterPro" id="IPR046901">
    <property type="entry name" value="ABC-3C_MC5"/>
</dbReference>
<protein>
    <submittedName>
        <fullName evidence="1">Uncharacterized protein</fullName>
    </submittedName>
</protein>
<name>A0A2S7IQ59_9BACT</name>
<dbReference type="EMBL" id="PTRA01000001">
    <property type="protein sequence ID" value="PQA59845.1"/>
    <property type="molecule type" value="Genomic_DNA"/>
</dbReference>
<proteinExistence type="predicted"/>
<dbReference type="Proteomes" id="UP000239590">
    <property type="component" value="Unassembled WGS sequence"/>
</dbReference>
<dbReference type="OrthoDB" id="9092598at2"/>
<accession>A0A2S7IQ59</accession>
<evidence type="ECO:0000313" key="1">
    <source>
        <dbReference type="EMBL" id="PQA59845.1"/>
    </source>
</evidence>
<dbReference type="Pfam" id="PF20291">
    <property type="entry name" value="MC5"/>
    <property type="match status" value="1"/>
</dbReference>
<evidence type="ECO:0000313" key="2">
    <source>
        <dbReference type="Proteomes" id="UP000239590"/>
    </source>
</evidence>
<dbReference type="RefSeq" id="WP_104711641.1">
    <property type="nucleotide sequence ID" value="NZ_PTRA01000001.1"/>
</dbReference>
<gene>
    <name evidence="1" type="ORF">C5O19_09545</name>
</gene>
<reference evidence="2" key="1">
    <citation type="submission" date="2018-02" db="EMBL/GenBank/DDBJ databases">
        <title>Genome sequencing of Solimonas sp. HR-BB.</title>
        <authorList>
            <person name="Lee Y."/>
            <person name="Jeon C.O."/>
        </authorList>
    </citation>
    <scope>NUCLEOTIDE SEQUENCE [LARGE SCALE GENOMIC DNA]</scope>
    <source>
        <strain evidence="2">HR-U</strain>
    </source>
</reference>
<sequence length="166" mass="19932">MLVYHPSFDIYHTAYRILKILYDNRNIEIEKDRMRIIDFILLFPQELNNFRVPQNASKFKNLYKITTYNKIPDKNRVFQQTRSFYEISLQCLTSRDLLDLDQYKQGILKLNLTSIDDGLKTELSRTDLIDQTILKIIYDHFIKLPTKDLIERTSLVDNKYAIYKNQ</sequence>
<comment type="caution">
    <text evidence="1">The sequence shown here is derived from an EMBL/GenBank/DDBJ whole genome shotgun (WGS) entry which is preliminary data.</text>
</comment>
<keyword evidence="2" id="KW-1185">Reference proteome</keyword>